<evidence type="ECO:0000313" key="10">
    <source>
        <dbReference type="EMBL" id="EGC33120.1"/>
    </source>
</evidence>
<sequence length="238" mass="27830">MDEYKIKKKLSDNYGRLVLLVEDKDKKSFICKILTNDKNSKKELKNLIRFSQEKYSHLNIIKYRKHFMVDQKDIDLLINNSNIDNGNNSNCNKSINSNNSTNSNNNDGSNIDTINDSNKRICIVTDYYNYNDLSKVYFNDTYRNNCLSTRDFLPIFLRVLIVLAEFEKLDCFHRDIKPENIFIQKVYIDGDKKNIKENNVYYDFFIGDFGAFKEISTVCSYTNAIGTNSFIAPVIKLF</sequence>
<dbReference type="GO" id="GO:0005524">
    <property type="term" value="F:ATP binding"/>
    <property type="evidence" value="ECO:0007669"/>
    <property type="project" value="UniProtKB-KW"/>
</dbReference>
<proteinExistence type="predicted"/>
<dbReference type="PROSITE" id="PS50011">
    <property type="entry name" value="PROTEIN_KINASE_DOM"/>
    <property type="match status" value="1"/>
</dbReference>
<reference evidence="11" key="1">
    <citation type="journal article" date="2011" name="Genome Biol.">
        <title>Comparative genomics of the social amoebae Dictyostelium discoideum and Dictyostelium purpureum.</title>
        <authorList>
            <consortium name="US DOE Joint Genome Institute (JGI-PGF)"/>
            <person name="Sucgang R."/>
            <person name="Kuo A."/>
            <person name="Tian X."/>
            <person name="Salerno W."/>
            <person name="Parikh A."/>
            <person name="Feasley C.L."/>
            <person name="Dalin E."/>
            <person name="Tu H."/>
            <person name="Huang E."/>
            <person name="Barry K."/>
            <person name="Lindquist E."/>
            <person name="Shapiro H."/>
            <person name="Bruce D."/>
            <person name="Schmutz J."/>
            <person name="Salamov A."/>
            <person name="Fey P."/>
            <person name="Gaudet P."/>
            <person name="Anjard C."/>
            <person name="Babu M.M."/>
            <person name="Basu S."/>
            <person name="Bushmanova Y."/>
            <person name="van der Wel H."/>
            <person name="Katoh-Kurasawa M."/>
            <person name="Dinh C."/>
            <person name="Coutinho P.M."/>
            <person name="Saito T."/>
            <person name="Elias M."/>
            <person name="Schaap P."/>
            <person name="Kay R.R."/>
            <person name="Henrissat B."/>
            <person name="Eichinger L."/>
            <person name="Rivero F."/>
            <person name="Putnam N.H."/>
            <person name="West C.M."/>
            <person name="Loomis W.F."/>
            <person name="Chisholm R.L."/>
            <person name="Shaulsky G."/>
            <person name="Strassmann J.E."/>
            <person name="Queller D.C."/>
            <person name="Kuspa A."/>
            <person name="Grigoriev I.V."/>
        </authorList>
    </citation>
    <scope>NUCLEOTIDE SEQUENCE [LARGE SCALE GENOMIC DNA]</scope>
    <source>
        <strain evidence="11">QSDP1</strain>
    </source>
</reference>
<evidence type="ECO:0000256" key="4">
    <source>
        <dbReference type="ARBA" id="ARBA00022741"/>
    </source>
</evidence>
<keyword evidence="11" id="KW-1185">Reference proteome</keyword>
<evidence type="ECO:0000313" key="11">
    <source>
        <dbReference type="Proteomes" id="UP000001064"/>
    </source>
</evidence>
<feature type="domain" description="Protein kinase" evidence="9">
    <location>
        <begin position="4"/>
        <end position="238"/>
    </location>
</feature>
<dbReference type="VEuPathDB" id="AmoebaDB:DICPUDRAFT_81086"/>
<dbReference type="PANTHER" id="PTHR24363:SF0">
    <property type="entry name" value="SERINE_THREONINE KINASE LIKE DOMAIN CONTAINING 1"/>
    <property type="match status" value="1"/>
</dbReference>
<dbReference type="InParanoid" id="F0ZSF7"/>
<keyword evidence="3" id="KW-0808">Transferase</keyword>
<dbReference type="EC" id="2.7.11.1" evidence="1"/>
<dbReference type="GeneID" id="10504713"/>
<evidence type="ECO:0000256" key="8">
    <source>
        <dbReference type="ARBA" id="ARBA00048679"/>
    </source>
</evidence>
<keyword evidence="6" id="KW-0067">ATP-binding</keyword>
<accession>F0ZSF7</accession>
<dbReference type="InterPro" id="IPR000719">
    <property type="entry name" value="Prot_kinase_dom"/>
</dbReference>
<evidence type="ECO:0000256" key="3">
    <source>
        <dbReference type="ARBA" id="ARBA00022679"/>
    </source>
</evidence>
<dbReference type="Proteomes" id="UP000001064">
    <property type="component" value="Unassembled WGS sequence"/>
</dbReference>
<evidence type="ECO:0000259" key="9">
    <source>
        <dbReference type="PROSITE" id="PS50011"/>
    </source>
</evidence>
<dbReference type="PROSITE" id="PS00108">
    <property type="entry name" value="PROTEIN_KINASE_ST"/>
    <property type="match status" value="1"/>
</dbReference>
<evidence type="ECO:0000256" key="5">
    <source>
        <dbReference type="ARBA" id="ARBA00022777"/>
    </source>
</evidence>
<dbReference type="InterPro" id="IPR008271">
    <property type="entry name" value="Ser/Thr_kinase_AS"/>
</dbReference>
<keyword evidence="4" id="KW-0547">Nucleotide-binding</keyword>
<protein>
    <recommendedName>
        <fullName evidence="1">non-specific serine/threonine protein kinase</fullName>
        <ecNumber evidence="1">2.7.11.1</ecNumber>
    </recommendedName>
</protein>
<dbReference type="RefSeq" id="XP_003290357.1">
    <property type="nucleotide sequence ID" value="XM_003290309.1"/>
</dbReference>
<dbReference type="InterPro" id="IPR011009">
    <property type="entry name" value="Kinase-like_dom_sf"/>
</dbReference>
<evidence type="ECO:0000256" key="6">
    <source>
        <dbReference type="ARBA" id="ARBA00022840"/>
    </source>
</evidence>
<name>F0ZSF7_DICPU</name>
<dbReference type="AlphaFoldDB" id="F0ZSF7"/>
<dbReference type="Gene3D" id="1.10.510.10">
    <property type="entry name" value="Transferase(Phosphotransferase) domain 1"/>
    <property type="match status" value="1"/>
</dbReference>
<dbReference type="PANTHER" id="PTHR24363">
    <property type="entry name" value="SERINE/THREONINE PROTEIN KINASE"/>
    <property type="match status" value="1"/>
</dbReference>
<comment type="catalytic activity">
    <reaction evidence="7">
        <text>L-threonyl-[protein] + ATP = O-phospho-L-threonyl-[protein] + ADP + H(+)</text>
        <dbReference type="Rhea" id="RHEA:46608"/>
        <dbReference type="Rhea" id="RHEA-COMP:11060"/>
        <dbReference type="Rhea" id="RHEA-COMP:11605"/>
        <dbReference type="ChEBI" id="CHEBI:15378"/>
        <dbReference type="ChEBI" id="CHEBI:30013"/>
        <dbReference type="ChEBI" id="CHEBI:30616"/>
        <dbReference type="ChEBI" id="CHEBI:61977"/>
        <dbReference type="ChEBI" id="CHEBI:456216"/>
        <dbReference type="EC" id="2.7.11.1"/>
    </reaction>
</comment>
<keyword evidence="2" id="KW-0723">Serine/threonine-protein kinase</keyword>
<evidence type="ECO:0000256" key="2">
    <source>
        <dbReference type="ARBA" id="ARBA00022527"/>
    </source>
</evidence>
<dbReference type="KEGG" id="dpp:DICPUDRAFT_81086"/>
<organism evidence="10 11">
    <name type="scientific">Dictyostelium purpureum</name>
    <name type="common">Slime mold</name>
    <dbReference type="NCBI Taxonomy" id="5786"/>
    <lineage>
        <taxon>Eukaryota</taxon>
        <taxon>Amoebozoa</taxon>
        <taxon>Evosea</taxon>
        <taxon>Eumycetozoa</taxon>
        <taxon>Dictyostelia</taxon>
        <taxon>Dictyosteliales</taxon>
        <taxon>Dictyosteliaceae</taxon>
        <taxon>Dictyostelium</taxon>
    </lineage>
</organism>
<evidence type="ECO:0000256" key="1">
    <source>
        <dbReference type="ARBA" id="ARBA00012513"/>
    </source>
</evidence>
<keyword evidence="5" id="KW-0418">Kinase</keyword>
<dbReference type="SUPFAM" id="SSF56112">
    <property type="entry name" value="Protein kinase-like (PK-like)"/>
    <property type="match status" value="1"/>
</dbReference>
<gene>
    <name evidence="10" type="ORF">DICPUDRAFT_81086</name>
</gene>
<dbReference type="EMBL" id="GL871157">
    <property type="protein sequence ID" value="EGC33120.1"/>
    <property type="molecule type" value="Genomic_DNA"/>
</dbReference>
<comment type="catalytic activity">
    <reaction evidence="8">
        <text>L-seryl-[protein] + ATP = O-phospho-L-seryl-[protein] + ADP + H(+)</text>
        <dbReference type="Rhea" id="RHEA:17989"/>
        <dbReference type="Rhea" id="RHEA-COMP:9863"/>
        <dbReference type="Rhea" id="RHEA-COMP:11604"/>
        <dbReference type="ChEBI" id="CHEBI:15378"/>
        <dbReference type="ChEBI" id="CHEBI:29999"/>
        <dbReference type="ChEBI" id="CHEBI:30616"/>
        <dbReference type="ChEBI" id="CHEBI:83421"/>
        <dbReference type="ChEBI" id="CHEBI:456216"/>
        <dbReference type="EC" id="2.7.11.1"/>
    </reaction>
</comment>
<evidence type="ECO:0000256" key="7">
    <source>
        <dbReference type="ARBA" id="ARBA00047899"/>
    </source>
</evidence>
<dbReference type="Pfam" id="PF00069">
    <property type="entry name" value="Pkinase"/>
    <property type="match status" value="1"/>
</dbReference>
<dbReference type="GO" id="GO:0004674">
    <property type="term" value="F:protein serine/threonine kinase activity"/>
    <property type="evidence" value="ECO:0007669"/>
    <property type="project" value="UniProtKB-KW"/>
</dbReference>